<dbReference type="OrthoDB" id="3790651at2759"/>
<protein>
    <submittedName>
        <fullName evidence="2">Uncharacterized protein</fullName>
    </submittedName>
</protein>
<evidence type="ECO:0000313" key="3">
    <source>
        <dbReference type="Proteomes" id="UP000799324"/>
    </source>
</evidence>
<name>A0A6A6TIA4_9PLEO</name>
<keyword evidence="1" id="KW-0472">Membrane</keyword>
<accession>A0A6A6TIA4</accession>
<organism evidence="2 3">
    <name type="scientific">Lophiostoma macrostomum CBS 122681</name>
    <dbReference type="NCBI Taxonomy" id="1314788"/>
    <lineage>
        <taxon>Eukaryota</taxon>
        <taxon>Fungi</taxon>
        <taxon>Dikarya</taxon>
        <taxon>Ascomycota</taxon>
        <taxon>Pezizomycotina</taxon>
        <taxon>Dothideomycetes</taxon>
        <taxon>Pleosporomycetidae</taxon>
        <taxon>Pleosporales</taxon>
        <taxon>Lophiostomataceae</taxon>
        <taxon>Lophiostoma</taxon>
    </lineage>
</organism>
<keyword evidence="1" id="KW-1133">Transmembrane helix</keyword>
<reference evidence="2" key="1">
    <citation type="journal article" date="2020" name="Stud. Mycol.">
        <title>101 Dothideomycetes genomes: a test case for predicting lifestyles and emergence of pathogens.</title>
        <authorList>
            <person name="Haridas S."/>
            <person name="Albert R."/>
            <person name="Binder M."/>
            <person name="Bloem J."/>
            <person name="Labutti K."/>
            <person name="Salamov A."/>
            <person name="Andreopoulos B."/>
            <person name="Baker S."/>
            <person name="Barry K."/>
            <person name="Bills G."/>
            <person name="Bluhm B."/>
            <person name="Cannon C."/>
            <person name="Castanera R."/>
            <person name="Culley D."/>
            <person name="Daum C."/>
            <person name="Ezra D."/>
            <person name="Gonzalez J."/>
            <person name="Henrissat B."/>
            <person name="Kuo A."/>
            <person name="Liang C."/>
            <person name="Lipzen A."/>
            <person name="Lutzoni F."/>
            <person name="Magnuson J."/>
            <person name="Mondo S."/>
            <person name="Nolan M."/>
            <person name="Ohm R."/>
            <person name="Pangilinan J."/>
            <person name="Park H.-J."/>
            <person name="Ramirez L."/>
            <person name="Alfaro M."/>
            <person name="Sun H."/>
            <person name="Tritt A."/>
            <person name="Yoshinaga Y."/>
            <person name="Zwiers L.-H."/>
            <person name="Turgeon B."/>
            <person name="Goodwin S."/>
            <person name="Spatafora J."/>
            <person name="Crous P."/>
            <person name="Grigoriev I."/>
        </authorList>
    </citation>
    <scope>NUCLEOTIDE SEQUENCE</scope>
    <source>
        <strain evidence="2">CBS 122681</strain>
    </source>
</reference>
<dbReference type="Proteomes" id="UP000799324">
    <property type="component" value="Unassembled WGS sequence"/>
</dbReference>
<gene>
    <name evidence="2" type="ORF">K491DRAFT_712295</name>
</gene>
<feature type="transmembrane region" description="Helical" evidence="1">
    <location>
        <begin position="99"/>
        <end position="123"/>
    </location>
</feature>
<feature type="transmembrane region" description="Helical" evidence="1">
    <location>
        <begin position="486"/>
        <end position="509"/>
    </location>
</feature>
<keyword evidence="1" id="KW-0812">Transmembrane</keyword>
<proteinExistence type="predicted"/>
<dbReference type="EMBL" id="MU004304">
    <property type="protein sequence ID" value="KAF2659749.1"/>
    <property type="molecule type" value="Genomic_DNA"/>
</dbReference>
<evidence type="ECO:0000313" key="2">
    <source>
        <dbReference type="EMBL" id="KAF2659749.1"/>
    </source>
</evidence>
<evidence type="ECO:0000256" key="1">
    <source>
        <dbReference type="SAM" id="Phobius"/>
    </source>
</evidence>
<dbReference type="AlphaFoldDB" id="A0A6A6TIA4"/>
<keyword evidence="3" id="KW-1185">Reference proteome</keyword>
<sequence>MASAFVLGGRSIRWSLASRSIGRIIIDADMQLVIIGIVNKTLDLIVQHVLEHMGLLQNTLWMLDTGPGATMQDTQIKDEMGKPWAAVRAYWRRRHTVGFWDWASVVRLFLCLGLSLSVLFLGASLNTVAWPKQRWFPNRYTRTVNLTEHATEAFTIYTPLQTLERIAWDQDVRDGRSLVGDAFAEMTSKHAIGGAADEIARAIAASRALLVLTRLPGMYNESLQDWQGTSPLVGPNAQSTSLTGIQTQINGSTVQTLSVQSEHVASLFTFHQQHGKAFARTATGFHAILQMTGPSLRTVCSNLTEDSVPDDEIDIRMPDNGASFTVQIGPNAELSFRGVYCTLVFMQALVPVESWITDLQPIPWIGISNITAPASLQPLPMNTASADALIAKSLATHFNATMPSLQGLVPDTGLVPLLTMAARTLQAQRPDFDSDAASMAAVIAILAQQQLSASSWTFRVHEDHLIASWPVQWQLYGSGPRLPWEWIAIVAFCIVLLAMANYMGLVLVYRIRPGAWLGLSGMMCVAHKTSETLPEVDRVRSADSFQTRQKIARKMDDEVRYKVKADVDQWPILLECTRMGKPR</sequence>